<comment type="caution">
    <text evidence="1">The sequence shown here is derived from an EMBL/GenBank/DDBJ whole genome shotgun (WGS) entry which is preliminary data.</text>
</comment>
<accession>A0A645J6A7</accession>
<reference evidence="1" key="1">
    <citation type="submission" date="2019-08" db="EMBL/GenBank/DDBJ databases">
        <authorList>
            <person name="Kucharzyk K."/>
            <person name="Murdoch R.W."/>
            <person name="Higgins S."/>
            <person name="Loffler F."/>
        </authorList>
    </citation>
    <scope>NUCLEOTIDE SEQUENCE</scope>
</reference>
<gene>
    <name evidence="1" type="ORF">SDC9_206703</name>
</gene>
<protein>
    <submittedName>
        <fullName evidence="1">Uncharacterized protein</fullName>
    </submittedName>
</protein>
<dbReference type="AlphaFoldDB" id="A0A645J6A7"/>
<sequence length="34" mass="3821">MHAVGGKDVREQVVHVVVLDGDVEHRMRPVRQDG</sequence>
<evidence type="ECO:0000313" key="1">
    <source>
        <dbReference type="EMBL" id="MPN58986.1"/>
    </source>
</evidence>
<name>A0A645J6A7_9ZZZZ</name>
<proteinExistence type="predicted"/>
<organism evidence="1">
    <name type="scientific">bioreactor metagenome</name>
    <dbReference type="NCBI Taxonomy" id="1076179"/>
    <lineage>
        <taxon>unclassified sequences</taxon>
        <taxon>metagenomes</taxon>
        <taxon>ecological metagenomes</taxon>
    </lineage>
</organism>
<dbReference type="EMBL" id="VSSQ01132448">
    <property type="protein sequence ID" value="MPN58986.1"/>
    <property type="molecule type" value="Genomic_DNA"/>
</dbReference>